<accession>A0A7C9FFF5</accession>
<evidence type="ECO:0000313" key="1">
    <source>
        <dbReference type="EMBL" id="MPR36647.1"/>
    </source>
</evidence>
<organism evidence="1 2">
    <name type="scientific">Salmonirosea aquatica</name>
    <dbReference type="NCBI Taxonomy" id="2654236"/>
    <lineage>
        <taxon>Bacteria</taxon>
        <taxon>Pseudomonadati</taxon>
        <taxon>Bacteroidota</taxon>
        <taxon>Cytophagia</taxon>
        <taxon>Cytophagales</taxon>
        <taxon>Spirosomataceae</taxon>
        <taxon>Salmonirosea</taxon>
    </lineage>
</organism>
<evidence type="ECO:0000313" key="2">
    <source>
        <dbReference type="Proteomes" id="UP000479293"/>
    </source>
</evidence>
<dbReference type="Proteomes" id="UP000479293">
    <property type="component" value="Unassembled WGS sequence"/>
</dbReference>
<proteinExistence type="predicted"/>
<sequence length="91" mass="10252">MFIPVKMLPYDETDLELAALVHDDHEQKFLDGLLCIPHVSYLRRHETKNDRIYIGLLSGAELTVQGTLEEVSQRILMAPTPGGSPMRFSAN</sequence>
<gene>
    <name evidence="1" type="ORF">GBK04_25705</name>
</gene>
<reference evidence="1 2" key="1">
    <citation type="submission" date="2019-10" db="EMBL/GenBank/DDBJ databases">
        <title>Draft Genome Sequence of Cytophagaceae sp. SJW1-29.</title>
        <authorList>
            <person name="Choi A."/>
        </authorList>
    </citation>
    <scope>NUCLEOTIDE SEQUENCE [LARGE SCALE GENOMIC DNA]</scope>
    <source>
        <strain evidence="1 2">SJW1-29</strain>
    </source>
</reference>
<keyword evidence="2" id="KW-1185">Reference proteome</keyword>
<dbReference type="AlphaFoldDB" id="A0A7C9FFF5"/>
<dbReference type="RefSeq" id="WP_152764744.1">
    <property type="nucleotide sequence ID" value="NZ_WHLY01000002.1"/>
</dbReference>
<protein>
    <submittedName>
        <fullName evidence="1">Uncharacterized protein</fullName>
    </submittedName>
</protein>
<comment type="caution">
    <text evidence="1">The sequence shown here is derived from an EMBL/GenBank/DDBJ whole genome shotgun (WGS) entry which is preliminary data.</text>
</comment>
<dbReference type="EMBL" id="WHLY01000002">
    <property type="protein sequence ID" value="MPR36647.1"/>
    <property type="molecule type" value="Genomic_DNA"/>
</dbReference>
<name>A0A7C9FFF5_9BACT</name>